<feature type="domain" description="HAT C-terminal dimerisation" evidence="3">
    <location>
        <begin position="265"/>
        <end position="333"/>
    </location>
</feature>
<feature type="compositionally biased region" description="Acidic residues" evidence="1">
    <location>
        <begin position="416"/>
        <end position="427"/>
    </location>
</feature>
<evidence type="ECO:0000313" key="5">
    <source>
        <dbReference type="RefSeq" id="XP_014517265.1"/>
    </source>
</evidence>
<gene>
    <name evidence="5" type="primary">LOC106774740</name>
</gene>
<dbReference type="InterPro" id="IPR012337">
    <property type="entry name" value="RNaseH-like_sf"/>
</dbReference>
<proteinExistence type="predicted"/>
<evidence type="ECO:0000259" key="2">
    <source>
        <dbReference type="Pfam" id="PF04937"/>
    </source>
</evidence>
<evidence type="ECO:0000256" key="1">
    <source>
        <dbReference type="SAM" id="MobiDB-lite"/>
    </source>
</evidence>
<evidence type="ECO:0000259" key="3">
    <source>
        <dbReference type="Pfam" id="PF05699"/>
    </source>
</evidence>
<dbReference type="SUPFAM" id="SSF53098">
    <property type="entry name" value="Ribonuclease H-like"/>
    <property type="match status" value="1"/>
</dbReference>
<sequence length="435" mass="50248">MLDDVVEFVGEENVVQVVTDNAANFKAAGELLMQKREKLYWTPCVAHCIDLIFKDFEKNLKVHELTIKKGRKITTYIYGRSMLISLLKKFTKGRDLIRPGVTRFAMAYLTLSCLHELKASLLTMFSSEEWKTSKFGTSQEGRKVAHVVLDSQFWKNVSTCLKVVAPLMVVLRLVDSDVKPPMGFIYEEMDYAKEKIKSNFNNIKKSYEEVWRIIDARWDNQLHRPLHAAAYFLNPHFHYEPNFRSDDGGEVKEGLGLFGMEDAKECRKELNLGEWWDMFGDGTPELKRFVIRILSLTYSSSGCERNWSSFEMVHIKRRNRLHQKKMNDLVYVMYNSKLKSRQIRKTIALPFDDIESDDEWIAEETNDVVEIDQVEGENDSENIHLDGATTDPVLDALDLDNITFGNNEDAQHSSEEELDEDDDGDDDAIIRGLED</sequence>
<dbReference type="InterPro" id="IPR007021">
    <property type="entry name" value="DUF659"/>
</dbReference>
<dbReference type="PANTHER" id="PTHR32166">
    <property type="entry name" value="OSJNBA0013A04.12 PROTEIN"/>
    <property type="match status" value="1"/>
</dbReference>
<dbReference type="InterPro" id="IPR008906">
    <property type="entry name" value="HATC_C_dom"/>
</dbReference>
<dbReference type="Pfam" id="PF04937">
    <property type="entry name" value="DUF659"/>
    <property type="match status" value="1"/>
</dbReference>
<dbReference type="GO" id="GO:0046983">
    <property type="term" value="F:protein dimerization activity"/>
    <property type="evidence" value="ECO:0007669"/>
    <property type="project" value="InterPro"/>
</dbReference>
<organism evidence="4 5">
    <name type="scientific">Vigna radiata var. radiata</name>
    <name type="common">Mung bean</name>
    <name type="synonym">Phaseolus aureus</name>
    <dbReference type="NCBI Taxonomy" id="3916"/>
    <lineage>
        <taxon>Eukaryota</taxon>
        <taxon>Viridiplantae</taxon>
        <taxon>Streptophyta</taxon>
        <taxon>Embryophyta</taxon>
        <taxon>Tracheophyta</taxon>
        <taxon>Spermatophyta</taxon>
        <taxon>Magnoliopsida</taxon>
        <taxon>eudicotyledons</taxon>
        <taxon>Gunneridae</taxon>
        <taxon>Pentapetalae</taxon>
        <taxon>rosids</taxon>
        <taxon>fabids</taxon>
        <taxon>Fabales</taxon>
        <taxon>Fabaceae</taxon>
        <taxon>Papilionoideae</taxon>
        <taxon>50 kb inversion clade</taxon>
        <taxon>NPAAA clade</taxon>
        <taxon>indigoferoid/millettioid clade</taxon>
        <taxon>Phaseoleae</taxon>
        <taxon>Vigna</taxon>
    </lineage>
</organism>
<protein>
    <submittedName>
        <fullName evidence="5">Uncharacterized protein LOC106774740</fullName>
    </submittedName>
</protein>
<dbReference type="KEGG" id="vra:106774740"/>
<reference evidence="5" key="2">
    <citation type="submission" date="2025-08" db="UniProtKB">
        <authorList>
            <consortium name="RefSeq"/>
        </authorList>
    </citation>
    <scope>IDENTIFICATION</scope>
    <source>
        <tissue evidence="5">Leaf</tissue>
    </source>
</reference>
<evidence type="ECO:0000313" key="4">
    <source>
        <dbReference type="Proteomes" id="UP000087766"/>
    </source>
</evidence>
<name>A0A1S3VG59_VIGRR</name>
<feature type="region of interest" description="Disordered" evidence="1">
    <location>
        <begin position="404"/>
        <end position="435"/>
    </location>
</feature>
<keyword evidence="4" id="KW-1185">Reference proteome</keyword>
<dbReference type="RefSeq" id="XP_014517265.1">
    <property type="nucleotide sequence ID" value="XM_014661779.1"/>
</dbReference>
<dbReference type="GeneID" id="106774740"/>
<dbReference type="PANTHER" id="PTHR32166:SF122">
    <property type="entry name" value="OS09G0499600 PROTEIN"/>
    <property type="match status" value="1"/>
</dbReference>
<dbReference type="OrthoDB" id="1935289at2759"/>
<dbReference type="AlphaFoldDB" id="A0A1S3VG59"/>
<dbReference type="STRING" id="3916.A0A1S3VG59"/>
<dbReference type="Proteomes" id="UP000087766">
    <property type="component" value="Chromosome 10"/>
</dbReference>
<dbReference type="Pfam" id="PF05699">
    <property type="entry name" value="Dimer_Tnp_hAT"/>
    <property type="match status" value="1"/>
</dbReference>
<feature type="domain" description="DUF659" evidence="2">
    <location>
        <begin position="1"/>
        <end position="73"/>
    </location>
</feature>
<accession>A0A1S3VG59</accession>
<reference evidence="4" key="1">
    <citation type="journal article" date="2014" name="Nat. Commun.">
        <title>Genome sequence of mungbean and insights into evolution within Vigna species.</title>
        <authorList>
            <person name="Kang Y.J."/>
            <person name="Kim S.K."/>
            <person name="Kim M.Y."/>
            <person name="Lestari P."/>
            <person name="Kim K.H."/>
            <person name="Ha B.K."/>
            <person name="Jun T.H."/>
            <person name="Hwang W.J."/>
            <person name="Lee T."/>
            <person name="Lee J."/>
            <person name="Shim S."/>
            <person name="Yoon M.Y."/>
            <person name="Jang Y.E."/>
            <person name="Han K.S."/>
            <person name="Taeprayoon P."/>
            <person name="Yoon N."/>
            <person name="Somta P."/>
            <person name="Tanya P."/>
            <person name="Kim K.S."/>
            <person name="Gwag J.G."/>
            <person name="Moon J.K."/>
            <person name="Lee Y.H."/>
            <person name="Park B.S."/>
            <person name="Bombarely A."/>
            <person name="Doyle J.J."/>
            <person name="Jackson S.A."/>
            <person name="Schafleitner R."/>
            <person name="Srinives P."/>
            <person name="Varshney R.K."/>
            <person name="Lee S.H."/>
        </authorList>
    </citation>
    <scope>NUCLEOTIDE SEQUENCE [LARGE SCALE GENOMIC DNA]</scope>
    <source>
        <strain evidence="4">cv. VC1973A</strain>
    </source>
</reference>